<dbReference type="InterPro" id="IPR004659">
    <property type="entry name" value="RNase_E/G"/>
</dbReference>
<dbReference type="GO" id="GO:0005737">
    <property type="term" value="C:cytoplasm"/>
    <property type="evidence" value="ECO:0007669"/>
    <property type="project" value="TreeGrafter"/>
</dbReference>
<evidence type="ECO:0000313" key="7">
    <source>
        <dbReference type="EMBL" id="KYO51637.1"/>
    </source>
</evidence>
<dbReference type="SUPFAM" id="SSF50249">
    <property type="entry name" value="Nucleic acid-binding proteins"/>
    <property type="match status" value="1"/>
</dbReference>
<keyword evidence="5" id="KW-0694">RNA-binding</keyword>
<proteinExistence type="predicted"/>
<dbReference type="GO" id="GO:0046872">
    <property type="term" value="F:metal ion binding"/>
    <property type="evidence" value="ECO:0007669"/>
    <property type="project" value="UniProtKB-KW"/>
</dbReference>
<dbReference type="EMBL" id="LPZR01000169">
    <property type="protein sequence ID" value="KYO51637.1"/>
    <property type="molecule type" value="Genomic_DNA"/>
</dbReference>
<organism evidence="7 8">
    <name type="scientific">Tistrella mobilis</name>
    <dbReference type="NCBI Taxonomy" id="171437"/>
    <lineage>
        <taxon>Bacteria</taxon>
        <taxon>Pseudomonadati</taxon>
        <taxon>Pseudomonadota</taxon>
        <taxon>Alphaproteobacteria</taxon>
        <taxon>Geminicoccales</taxon>
        <taxon>Geminicoccaceae</taxon>
        <taxon>Tistrella</taxon>
    </lineage>
</organism>
<name>A0A162KMF5_9PROT</name>
<dbReference type="InterPro" id="IPR012340">
    <property type="entry name" value="NA-bd_OB-fold"/>
</dbReference>
<evidence type="ECO:0000259" key="6">
    <source>
        <dbReference type="Pfam" id="PF10150"/>
    </source>
</evidence>
<comment type="cofactor">
    <cofactor evidence="1">
        <name>Mg(2+)</name>
        <dbReference type="ChEBI" id="CHEBI:18420"/>
    </cofactor>
</comment>
<evidence type="ECO:0000256" key="5">
    <source>
        <dbReference type="ARBA" id="ARBA00022884"/>
    </source>
</evidence>
<dbReference type="Proteomes" id="UP000075787">
    <property type="component" value="Unassembled WGS sequence"/>
</dbReference>
<evidence type="ECO:0000256" key="2">
    <source>
        <dbReference type="ARBA" id="ARBA00022723"/>
    </source>
</evidence>
<protein>
    <recommendedName>
        <fullName evidence="6">RNA-binding protein AU-1/Ribonuclease E/G domain-containing protein</fullName>
    </recommendedName>
</protein>
<sequence>MTNRLLIDQAEHETRVALIEGDRVVDVVIERQAHRSAVGNIYLGKVSRVLPGMQAAFVGVGLGRNAFLHADDARVLPRARAAAERLSREAAEAAAASAAAAAAAAAAVTAALEPDEDAEEPEVAASLAPVPHARPRRLTIGDCVADGDQIMVQVTKDAVKGKGARLTANISLPGRHLVFTPFQGGVGVSRRIESEAERQRLHDIVQPLAEAGEGGFIVRTAAEGATPEELQADAQYLRTLWADLEASAARGGAPRPLHLDLDPLLRALRDQAQEGVAEILVDEPVAYERALVFARRFMPHLEDRIRLWDRPEALFEVFDVEEVIAEALQPRVRLPSGGFVVIDQTEALTAIDVNTGRFVGEADQEATVLHTNLEAAEVIAHQLRLRNLGGLIVIDFIDMERAENRQKLYDAFRAAMVGDRAATTVLPMSELGLVQMTRKRGRESLAQVLTEDCQACGGTGRVKSAETVAYEVMRAARRLLLRPRPGKVAARALTVMAAPEVAALLTEPRLGMVEAVAELTDAVLEVRADPALARDAFDLVERD</sequence>
<dbReference type="OrthoDB" id="9804278at2"/>
<comment type="caution">
    <text evidence="7">The sequence shown here is derived from an EMBL/GenBank/DDBJ whole genome shotgun (WGS) entry which is preliminary data.</text>
</comment>
<keyword evidence="4" id="KW-0460">Magnesium</keyword>
<dbReference type="NCBIfam" id="TIGR00757">
    <property type="entry name" value="RNaseEG"/>
    <property type="match status" value="1"/>
</dbReference>
<dbReference type="CDD" id="cd04453">
    <property type="entry name" value="S1_RNase_E"/>
    <property type="match status" value="1"/>
</dbReference>
<dbReference type="GO" id="GO:0003723">
    <property type="term" value="F:RNA binding"/>
    <property type="evidence" value="ECO:0007669"/>
    <property type="project" value="UniProtKB-KW"/>
</dbReference>
<dbReference type="GO" id="GO:0016787">
    <property type="term" value="F:hydrolase activity"/>
    <property type="evidence" value="ECO:0007669"/>
    <property type="project" value="UniProtKB-KW"/>
</dbReference>
<keyword evidence="2" id="KW-0479">Metal-binding</keyword>
<dbReference type="RefSeq" id="WP_062765839.1">
    <property type="nucleotide sequence ID" value="NZ_CP121027.1"/>
</dbReference>
<dbReference type="AlphaFoldDB" id="A0A162KMF5"/>
<dbReference type="Gene3D" id="3.40.1260.20">
    <property type="entry name" value="Ribonuclease E, catalytic domain"/>
    <property type="match status" value="1"/>
</dbReference>
<evidence type="ECO:0000256" key="4">
    <source>
        <dbReference type="ARBA" id="ARBA00022842"/>
    </source>
</evidence>
<evidence type="ECO:0000256" key="3">
    <source>
        <dbReference type="ARBA" id="ARBA00022801"/>
    </source>
</evidence>
<dbReference type="GeneID" id="97242572"/>
<dbReference type="Gene3D" id="2.40.50.140">
    <property type="entry name" value="Nucleic acid-binding proteins"/>
    <property type="match status" value="1"/>
</dbReference>
<keyword evidence="3" id="KW-0378">Hydrolase</keyword>
<dbReference type="GO" id="GO:0004540">
    <property type="term" value="F:RNA nuclease activity"/>
    <property type="evidence" value="ECO:0007669"/>
    <property type="project" value="InterPro"/>
</dbReference>
<reference evidence="7 8" key="1">
    <citation type="submission" date="2015-12" db="EMBL/GenBank/DDBJ databases">
        <title>Genome sequence of Tistrella mobilis MCCC 1A02139.</title>
        <authorList>
            <person name="Lu L."/>
            <person name="Lai Q."/>
            <person name="Shao Z."/>
            <person name="Qian P."/>
        </authorList>
    </citation>
    <scope>NUCLEOTIDE SEQUENCE [LARGE SCALE GENOMIC DNA]</scope>
    <source>
        <strain evidence="7 8">MCCC 1A02139</strain>
    </source>
</reference>
<feature type="domain" description="RNA-binding protein AU-1/Ribonuclease E/G" evidence="6">
    <location>
        <begin position="171"/>
        <end position="440"/>
    </location>
</feature>
<dbReference type="GO" id="GO:0006364">
    <property type="term" value="P:rRNA processing"/>
    <property type="evidence" value="ECO:0007669"/>
    <property type="project" value="TreeGrafter"/>
</dbReference>
<dbReference type="PANTHER" id="PTHR30001">
    <property type="entry name" value="RIBONUCLEASE"/>
    <property type="match status" value="1"/>
</dbReference>
<dbReference type="InterPro" id="IPR019307">
    <property type="entry name" value="RNA-bd_AU-1/RNase_E/G"/>
</dbReference>
<dbReference type="PANTHER" id="PTHR30001:SF0">
    <property type="entry name" value="RIBONUCLEASE G"/>
    <property type="match status" value="1"/>
</dbReference>
<evidence type="ECO:0000313" key="8">
    <source>
        <dbReference type="Proteomes" id="UP000075787"/>
    </source>
</evidence>
<evidence type="ECO:0000256" key="1">
    <source>
        <dbReference type="ARBA" id="ARBA00001946"/>
    </source>
</evidence>
<dbReference type="Pfam" id="PF10150">
    <property type="entry name" value="RNase_E_G"/>
    <property type="match status" value="1"/>
</dbReference>
<accession>A0A162KMF5</accession>
<gene>
    <name evidence="7" type="ORF">AUP44_08175</name>
</gene>